<dbReference type="Gene3D" id="3.30.160.60">
    <property type="entry name" value="Classic Zinc Finger"/>
    <property type="match status" value="1"/>
</dbReference>
<dbReference type="InterPro" id="IPR042972">
    <property type="entry name" value="INSM1/2"/>
</dbReference>
<dbReference type="Proteomes" id="UP000663877">
    <property type="component" value="Unassembled WGS sequence"/>
</dbReference>
<keyword evidence="6" id="KW-0805">Transcription regulation</keyword>
<evidence type="ECO:0000256" key="2">
    <source>
        <dbReference type="ARBA" id="ARBA00022723"/>
    </source>
</evidence>
<evidence type="ECO:0000256" key="9">
    <source>
        <dbReference type="PROSITE-ProRule" id="PRU00042"/>
    </source>
</evidence>
<dbReference type="GO" id="GO:0030182">
    <property type="term" value="P:neuron differentiation"/>
    <property type="evidence" value="ECO:0007669"/>
    <property type="project" value="TreeGrafter"/>
</dbReference>
<comment type="caution">
    <text evidence="12">The sequence shown here is derived from an EMBL/GenBank/DDBJ whole genome shotgun (WGS) entry which is preliminary data.</text>
</comment>
<dbReference type="EMBL" id="CAJNOI010000640">
    <property type="protein sequence ID" value="CAF1321922.1"/>
    <property type="molecule type" value="Genomic_DNA"/>
</dbReference>
<dbReference type="OrthoDB" id="8953942at2759"/>
<dbReference type="PANTHER" id="PTHR15065">
    <property type="entry name" value="INSULINOMA-ASSOCIATED 1"/>
    <property type="match status" value="1"/>
</dbReference>
<accession>A0A815EYP3</accession>
<evidence type="ECO:0000256" key="10">
    <source>
        <dbReference type="SAM" id="MobiDB-lite"/>
    </source>
</evidence>
<keyword evidence="7" id="KW-0804">Transcription</keyword>
<dbReference type="PROSITE" id="PS50157">
    <property type="entry name" value="ZINC_FINGER_C2H2_2"/>
    <property type="match status" value="2"/>
</dbReference>
<dbReference type="Pfam" id="PF00096">
    <property type="entry name" value="zf-C2H2"/>
    <property type="match status" value="1"/>
</dbReference>
<evidence type="ECO:0000313" key="15">
    <source>
        <dbReference type="Proteomes" id="UP000663877"/>
    </source>
</evidence>
<evidence type="ECO:0000259" key="11">
    <source>
        <dbReference type="PROSITE" id="PS50157"/>
    </source>
</evidence>
<dbReference type="GO" id="GO:0017053">
    <property type="term" value="C:transcription repressor complex"/>
    <property type="evidence" value="ECO:0007669"/>
    <property type="project" value="TreeGrafter"/>
</dbReference>
<dbReference type="PROSITE" id="PS00028">
    <property type="entry name" value="ZINC_FINGER_C2H2_1"/>
    <property type="match status" value="2"/>
</dbReference>
<dbReference type="InterPro" id="IPR036236">
    <property type="entry name" value="Znf_C2H2_sf"/>
</dbReference>
<feature type="domain" description="C2H2-type" evidence="11">
    <location>
        <begin position="120"/>
        <end position="147"/>
    </location>
</feature>
<dbReference type="GO" id="GO:0008270">
    <property type="term" value="F:zinc ion binding"/>
    <property type="evidence" value="ECO:0007669"/>
    <property type="project" value="UniProtKB-KW"/>
</dbReference>
<dbReference type="GO" id="GO:0005634">
    <property type="term" value="C:nucleus"/>
    <property type="evidence" value="ECO:0007669"/>
    <property type="project" value="UniProtKB-SubCell"/>
</dbReference>
<evidence type="ECO:0000256" key="4">
    <source>
        <dbReference type="ARBA" id="ARBA00022771"/>
    </source>
</evidence>
<dbReference type="EMBL" id="CAJNOM010000998">
    <property type="protein sequence ID" value="CAF1584774.1"/>
    <property type="molecule type" value="Genomic_DNA"/>
</dbReference>
<sequence length="328" mass="37081">MATSNKKRSAPTNNDHHHNSILINVAKKKKTTTSTSININESPIAGTRITDWEEYEKWKEIRGDIEPAMNYVEITPEAIEELRKIKNIIGDYICQLCKVKYENAFALAMHKCPRVVHIEFRCPECDKTFNCPANLASHRRWHKPQSSSSSLPSNESKLAAASTSSSVQKSITNKHLRCSSRSDSRSTNTSTSTNSDTVHEYPSLSASTSSNIDIQKKDSFVINGTHQKTSDQVFRAMCNGNSQRMLPPLFQPFTTSFMKQPIIFPHHRPSSTSIPSSFDFRRLQSSCIFCNEQFSELNHLLQHIRKTHAVTSSTNTKNTTLTLDKIIF</sequence>
<keyword evidence="3" id="KW-0677">Repeat</keyword>
<protein>
    <recommendedName>
        <fullName evidence="11">C2H2-type domain-containing protein</fullName>
    </recommendedName>
</protein>
<evidence type="ECO:0000256" key="5">
    <source>
        <dbReference type="ARBA" id="ARBA00022833"/>
    </source>
</evidence>
<dbReference type="FunFam" id="3.30.160.60:FF:001896">
    <property type="entry name" value="insulinoma-associated protein 1b"/>
    <property type="match status" value="1"/>
</dbReference>
<organism evidence="12 15">
    <name type="scientific">Adineta steineri</name>
    <dbReference type="NCBI Taxonomy" id="433720"/>
    <lineage>
        <taxon>Eukaryota</taxon>
        <taxon>Metazoa</taxon>
        <taxon>Spiralia</taxon>
        <taxon>Gnathifera</taxon>
        <taxon>Rotifera</taxon>
        <taxon>Eurotatoria</taxon>
        <taxon>Bdelloidea</taxon>
        <taxon>Adinetida</taxon>
        <taxon>Adinetidae</taxon>
        <taxon>Adineta</taxon>
    </lineage>
</organism>
<proteinExistence type="predicted"/>
<dbReference type="SUPFAM" id="SSF57667">
    <property type="entry name" value="beta-beta-alpha zinc fingers"/>
    <property type="match status" value="1"/>
</dbReference>
<evidence type="ECO:0000256" key="6">
    <source>
        <dbReference type="ARBA" id="ARBA00023015"/>
    </source>
</evidence>
<evidence type="ECO:0000313" key="13">
    <source>
        <dbReference type="EMBL" id="CAF1584774.1"/>
    </source>
</evidence>
<feature type="region of interest" description="Disordered" evidence="10">
    <location>
        <begin position="142"/>
        <end position="204"/>
    </location>
</feature>
<name>A0A815EYP3_9BILA</name>
<dbReference type="Proteomes" id="UP000663832">
    <property type="component" value="Unassembled WGS sequence"/>
</dbReference>
<keyword evidence="4 9" id="KW-0863">Zinc-finger</keyword>
<evidence type="ECO:0000256" key="7">
    <source>
        <dbReference type="ARBA" id="ARBA00023163"/>
    </source>
</evidence>
<feature type="compositionally biased region" description="Polar residues" evidence="10">
    <location>
        <begin position="161"/>
        <end position="171"/>
    </location>
</feature>
<evidence type="ECO:0000313" key="14">
    <source>
        <dbReference type="Proteomes" id="UP000663832"/>
    </source>
</evidence>
<keyword evidence="14" id="KW-1185">Reference proteome</keyword>
<dbReference type="GO" id="GO:0001227">
    <property type="term" value="F:DNA-binding transcription repressor activity, RNA polymerase II-specific"/>
    <property type="evidence" value="ECO:0007669"/>
    <property type="project" value="TreeGrafter"/>
</dbReference>
<keyword evidence="8" id="KW-0539">Nucleus</keyword>
<dbReference type="PANTHER" id="PTHR15065:SF4">
    <property type="entry name" value="LD18634P"/>
    <property type="match status" value="1"/>
</dbReference>
<gene>
    <name evidence="12" type="ORF">BJG266_LOCUS33394</name>
    <name evidence="13" type="ORF">QVE165_LOCUS50501</name>
</gene>
<keyword evidence="5" id="KW-0862">Zinc</keyword>
<dbReference type="InterPro" id="IPR013087">
    <property type="entry name" value="Znf_C2H2_type"/>
</dbReference>
<evidence type="ECO:0000313" key="12">
    <source>
        <dbReference type="EMBL" id="CAF1321922.1"/>
    </source>
</evidence>
<evidence type="ECO:0000256" key="8">
    <source>
        <dbReference type="ARBA" id="ARBA00023242"/>
    </source>
</evidence>
<reference evidence="12" key="1">
    <citation type="submission" date="2021-02" db="EMBL/GenBank/DDBJ databases">
        <authorList>
            <person name="Nowell W R."/>
        </authorList>
    </citation>
    <scope>NUCLEOTIDE SEQUENCE</scope>
</reference>
<comment type="subcellular location">
    <subcellularLocation>
        <location evidence="1">Nucleus</location>
    </subcellularLocation>
</comment>
<dbReference type="AlphaFoldDB" id="A0A815EYP3"/>
<evidence type="ECO:0000256" key="1">
    <source>
        <dbReference type="ARBA" id="ARBA00004123"/>
    </source>
</evidence>
<dbReference type="GO" id="GO:0000978">
    <property type="term" value="F:RNA polymerase II cis-regulatory region sequence-specific DNA binding"/>
    <property type="evidence" value="ECO:0007669"/>
    <property type="project" value="TreeGrafter"/>
</dbReference>
<dbReference type="SMART" id="SM00355">
    <property type="entry name" value="ZnF_C2H2"/>
    <property type="match status" value="3"/>
</dbReference>
<keyword evidence="2" id="KW-0479">Metal-binding</keyword>
<feature type="compositionally biased region" description="Low complexity" evidence="10">
    <location>
        <begin position="179"/>
        <end position="196"/>
    </location>
</feature>
<feature type="compositionally biased region" description="Low complexity" evidence="10">
    <location>
        <begin position="146"/>
        <end position="156"/>
    </location>
</feature>
<feature type="domain" description="C2H2-type" evidence="11">
    <location>
        <begin position="285"/>
        <end position="313"/>
    </location>
</feature>
<dbReference type="GO" id="GO:0010564">
    <property type="term" value="P:regulation of cell cycle process"/>
    <property type="evidence" value="ECO:0007669"/>
    <property type="project" value="TreeGrafter"/>
</dbReference>
<evidence type="ECO:0000256" key="3">
    <source>
        <dbReference type="ARBA" id="ARBA00022737"/>
    </source>
</evidence>